<feature type="region of interest" description="Disordered" evidence="1">
    <location>
        <begin position="157"/>
        <end position="209"/>
    </location>
</feature>
<protein>
    <submittedName>
        <fullName evidence="2">Uncharacterized protein</fullName>
    </submittedName>
</protein>
<organism evidence="2 3">
    <name type="scientific">Vigna unguiculata</name>
    <name type="common">Cowpea</name>
    <dbReference type="NCBI Taxonomy" id="3917"/>
    <lineage>
        <taxon>Eukaryota</taxon>
        <taxon>Viridiplantae</taxon>
        <taxon>Streptophyta</taxon>
        <taxon>Embryophyta</taxon>
        <taxon>Tracheophyta</taxon>
        <taxon>Spermatophyta</taxon>
        <taxon>Magnoliopsida</taxon>
        <taxon>eudicotyledons</taxon>
        <taxon>Gunneridae</taxon>
        <taxon>Pentapetalae</taxon>
        <taxon>rosids</taxon>
        <taxon>fabids</taxon>
        <taxon>Fabales</taxon>
        <taxon>Fabaceae</taxon>
        <taxon>Papilionoideae</taxon>
        <taxon>50 kb inversion clade</taxon>
        <taxon>NPAAA clade</taxon>
        <taxon>indigoferoid/millettioid clade</taxon>
        <taxon>Phaseoleae</taxon>
        <taxon>Vigna</taxon>
    </lineage>
</organism>
<name>A0A4D6N4N6_VIGUN</name>
<evidence type="ECO:0000313" key="2">
    <source>
        <dbReference type="EMBL" id="QCE07851.1"/>
    </source>
</evidence>
<accession>A0A4D6N4N6</accession>
<feature type="compositionally biased region" description="Low complexity" evidence="1">
    <location>
        <begin position="166"/>
        <end position="183"/>
    </location>
</feature>
<dbReference type="Proteomes" id="UP000501690">
    <property type="component" value="Linkage Group LG9"/>
</dbReference>
<sequence>MNDGNFEVVFHHGGRGDEVVDDSSRSGGEIEGAFRTLKWRLERYLSAIDNERRNVFEAFLLSMLSFLLPLSQYYFIGLSPMICDSDGVEYVGYKVRHIVVAMNDGNFEVVFHHGGRRHTITETQVTQSHQGQAVQPIESQPTQLVEAQQVTQSQLTGSAPILPSKPQQGTQTPIQSQPTQISSCNVSDPPTRPTFREKISYKRGPISKQ</sequence>
<dbReference type="AlphaFoldDB" id="A0A4D6N4N6"/>
<evidence type="ECO:0000256" key="1">
    <source>
        <dbReference type="SAM" id="MobiDB-lite"/>
    </source>
</evidence>
<dbReference type="EMBL" id="CP039353">
    <property type="protein sequence ID" value="QCE07851.1"/>
    <property type="molecule type" value="Genomic_DNA"/>
</dbReference>
<proteinExistence type="predicted"/>
<evidence type="ECO:0000313" key="3">
    <source>
        <dbReference type="Proteomes" id="UP000501690"/>
    </source>
</evidence>
<reference evidence="2 3" key="1">
    <citation type="submission" date="2019-04" db="EMBL/GenBank/DDBJ databases">
        <title>An improved genome assembly and genetic linkage map for asparagus bean, Vigna unguiculata ssp. sesquipedialis.</title>
        <authorList>
            <person name="Xia Q."/>
            <person name="Zhang R."/>
            <person name="Dong Y."/>
        </authorList>
    </citation>
    <scope>NUCLEOTIDE SEQUENCE [LARGE SCALE GENOMIC DNA]</scope>
    <source>
        <tissue evidence="2">Leaf</tissue>
    </source>
</reference>
<gene>
    <name evidence="2" type="ORF">DEO72_LG9g2871</name>
</gene>
<keyword evidence="3" id="KW-1185">Reference proteome</keyword>